<dbReference type="OrthoDB" id="706456at2"/>
<dbReference type="EMBL" id="CP019344">
    <property type="protein sequence ID" value="ARN77472.1"/>
    <property type="molecule type" value="Genomic_DNA"/>
</dbReference>
<dbReference type="Pfam" id="PF01609">
    <property type="entry name" value="DDE_Tnp_1"/>
    <property type="match status" value="1"/>
</dbReference>
<organism evidence="3 5">
    <name type="scientific">Nonlabens spongiae</name>
    <dbReference type="NCBI Taxonomy" id="331648"/>
    <lineage>
        <taxon>Bacteria</taxon>
        <taxon>Pseudomonadati</taxon>
        <taxon>Bacteroidota</taxon>
        <taxon>Flavobacteriia</taxon>
        <taxon>Flavobacteriales</taxon>
        <taxon>Flavobacteriaceae</taxon>
        <taxon>Nonlabens</taxon>
    </lineage>
</organism>
<feature type="domain" description="Transposase IS4-like" evidence="1">
    <location>
        <begin position="106"/>
        <end position="241"/>
    </location>
</feature>
<gene>
    <name evidence="2" type="ORF">BST97_01400</name>
    <name evidence="3" type="ORF">BST97_01565</name>
    <name evidence="4" type="ORF">BST97_05435</name>
</gene>
<evidence type="ECO:0000313" key="3">
    <source>
        <dbReference type="EMBL" id="ARN76793.1"/>
    </source>
</evidence>
<evidence type="ECO:0000313" key="4">
    <source>
        <dbReference type="EMBL" id="ARN77472.1"/>
    </source>
</evidence>
<dbReference type="RefSeq" id="WP_085765563.1">
    <property type="nucleotide sequence ID" value="NZ_CP019344.1"/>
</dbReference>
<dbReference type="AlphaFoldDB" id="A0A1W6MGR8"/>
<dbReference type="EMBL" id="CP019344">
    <property type="protein sequence ID" value="ARN76793.1"/>
    <property type="molecule type" value="Genomic_DNA"/>
</dbReference>
<proteinExistence type="predicted"/>
<evidence type="ECO:0000313" key="5">
    <source>
        <dbReference type="Proteomes" id="UP000193431"/>
    </source>
</evidence>
<dbReference type="NCBIfam" id="NF033520">
    <property type="entry name" value="transpos_IS982"/>
    <property type="match status" value="1"/>
</dbReference>
<keyword evidence="5" id="KW-1185">Reference proteome</keyword>
<evidence type="ECO:0000313" key="2">
    <source>
        <dbReference type="EMBL" id="ARN76762.1"/>
    </source>
</evidence>
<dbReference type="GO" id="GO:0004803">
    <property type="term" value="F:transposase activity"/>
    <property type="evidence" value="ECO:0007669"/>
    <property type="project" value="InterPro"/>
</dbReference>
<reference evidence="3 5" key="1">
    <citation type="submission" date="2016-11" db="EMBL/GenBank/DDBJ databases">
        <title>Trade-off between light-utilization and light-protection in marine flavobacteria.</title>
        <authorList>
            <person name="Kumagai Y."/>
        </authorList>
    </citation>
    <scope>NUCLEOTIDE SEQUENCE [LARGE SCALE GENOMIC DNA]</scope>
    <source>
        <strain evidence="3 5">JCM 13191</strain>
    </source>
</reference>
<sequence>MHDLPAMYKKHLSYLIDLYQTVTVDGNFIKRPVNTKMNDLEVMALAITGEAASIPSENLLFAEIKKHFREDFPMLVDRTRFNRRRRSLEPRFKESAGLLGDRMDDGRSALLVDSMPCPIVHNAREHRMKICMEDLGTAPRKGYSAVDRRYYIGYKLHLLMSTQGIFHDMAVTPANVHDIKFLKERQYDGSEERQIIGDRGYISRELQADLFTSYGIELLTPPRKNQLVKSAFSPERRKNRKFIETRFSQLCSQFSIKINLAKSFKGFLTRVSSKLAAVAMLQMFNRENNRPINRIRHAWNY</sequence>
<name>A0A1W6MGR8_9FLAO</name>
<dbReference type="Proteomes" id="UP000193431">
    <property type="component" value="Chromosome"/>
</dbReference>
<dbReference type="GO" id="GO:0006313">
    <property type="term" value="P:DNA transposition"/>
    <property type="evidence" value="ECO:0007669"/>
    <property type="project" value="InterPro"/>
</dbReference>
<evidence type="ECO:0000259" key="1">
    <source>
        <dbReference type="Pfam" id="PF01609"/>
    </source>
</evidence>
<accession>A0A1W6MGR8</accession>
<dbReference type="EMBL" id="CP019344">
    <property type="protein sequence ID" value="ARN76762.1"/>
    <property type="molecule type" value="Genomic_DNA"/>
</dbReference>
<dbReference type="GO" id="GO:0003677">
    <property type="term" value="F:DNA binding"/>
    <property type="evidence" value="ECO:0007669"/>
    <property type="project" value="InterPro"/>
</dbReference>
<dbReference type="InterPro" id="IPR002559">
    <property type="entry name" value="Transposase_11"/>
</dbReference>
<protein>
    <recommendedName>
        <fullName evidence="1">Transposase IS4-like domain-containing protein</fullName>
    </recommendedName>
</protein>